<dbReference type="AlphaFoldDB" id="A0A2N3QGV0"/>
<name>A0A2N3QGV0_9BIFI</name>
<proteinExistence type="inferred from homology"/>
<dbReference type="Gene3D" id="3.20.20.100">
    <property type="entry name" value="NADP-dependent oxidoreductase domain"/>
    <property type="match status" value="1"/>
</dbReference>
<dbReference type="InterPro" id="IPR020471">
    <property type="entry name" value="AKR"/>
</dbReference>
<evidence type="ECO:0000256" key="5">
    <source>
        <dbReference type="PIRSR" id="PIRSR000097-2"/>
    </source>
</evidence>
<reference evidence="8 9" key="1">
    <citation type="submission" date="2017-10" db="EMBL/GenBank/DDBJ databases">
        <title>Bifidobacterium genomics.</title>
        <authorList>
            <person name="Lugli G.A."/>
            <person name="Milani C."/>
            <person name="Mancabelli L."/>
        </authorList>
    </citation>
    <scope>NUCLEOTIDE SEQUENCE [LARGE SCALE GENOMIC DNA]</scope>
    <source>
        <strain evidence="8 9">1524B</strain>
    </source>
</reference>
<dbReference type="PROSITE" id="PS00798">
    <property type="entry name" value="ALDOKETO_REDUCTASE_1"/>
    <property type="match status" value="1"/>
</dbReference>
<evidence type="ECO:0000256" key="3">
    <source>
        <dbReference type="ARBA" id="ARBA00023002"/>
    </source>
</evidence>
<feature type="active site" description="Proton donor" evidence="4">
    <location>
        <position position="48"/>
    </location>
</feature>
<dbReference type="FunFam" id="3.20.20.100:FF:000002">
    <property type="entry name" value="2,5-diketo-D-gluconic acid reductase A"/>
    <property type="match status" value="1"/>
</dbReference>
<evidence type="ECO:0000256" key="6">
    <source>
        <dbReference type="PIRSR" id="PIRSR000097-3"/>
    </source>
</evidence>
<feature type="binding site" evidence="5">
    <location>
        <position position="110"/>
    </location>
    <ligand>
        <name>substrate</name>
    </ligand>
</feature>
<accession>A0A2N3QGV0</accession>
<dbReference type="Proteomes" id="UP000233730">
    <property type="component" value="Unassembled WGS sequence"/>
</dbReference>
<dbReference type="RefSeq" id="WP_101429974.1">
    <property type="nucleotide sequence ID" value="NZ_PCGZ01000006.1"/>
</dbReference>
<evidence type="ECO:0000259" key="7">
    <source>
        <dbReference type="Pfam" id="PF00248"/>
    </source>
</evidence>
<dbReference type="PRINTS" id="PR00069">
    <property type="entry name" value="ALDKETRDTASE"/>
</dbReference>
<comment type="similarity">
    <text evidence="1">Belongs to the aldo/keto reductase family.</text>
</comment>
<keyword evidence="2" id="KW-0521">NADP</keyword>
<feature type="site" description="Lowers pKa of active site Tyr" evidence="6">
    <location>
        <position position="77"/>
    </location>
</feature>
<dbReference type="SUPFAM" id="SSF51430">
    <property type="entry name" value="NAD(P)-linked oxidoreductase"/>
    <property type="match status" value="1"/>
</dbReference>
<keyword evidence="3" id="KW-0560">Oxidoreductase</keyword>
<feature type="domain" description="NADP-dependent oxidoreductase" evidence="7">
    <location>
        <begin position="18"/>
        <end position="262"/>
    </location>
</feature>
<dbReference type="Pfam" id="PF00248">
    <property type="entry name" value="Aldo_ket_red"/>
    <property type="match status" value="1"/>
</dbReference>
<sequence>METYTMNNGLTIPKLGIGTYILKPAQAEFSVETALKDGYRLVDTANIYMNERGVGRGLRKAFDAGVAGREDVFLTTKLWPSEYKYDDAMRAIDDTLARLGTDYVDLLLLHQQYGDYMDAYRAMEDMVDMGKVRSIGLSDFSAERFEQVASNARIKPAVHQIETHPYYAERDLAELAAKYGTLIESWFPLGGLDNKTRLMADPVVADLAAKYGRTPAQILLRWNIQMGYIAIPGSSDAEHIAENIAVFDFALSDDDMALMKTLDRGVRFFTMTEAEQEKAFTGFAPDFNDQD</sequence>
<dbReference type="PANTHER" id="PTHR43827">
    <property type="entry name" value="2,5-DIKETO-D-GLUCONIC ACID REDUCTASE"/>
    <property type="match status" value="1"/>
</dbReference>
<dbReference type="InterPro" id="IPR023210">
    <property type="entry name" value="NADP_OxRdtase_dom"/>
</dbReference>
<dbReference type="PIRSF" id="PIRSF000097">
    <property type="entry name" value="AKR"/>
    <property type="match status" value="1"/>
</dbReference>
<dbReference type="PANTHER" id="PTHR43827:SF3">
    <property type="entry name" value="NADP-DEPENDENT OXIDOREDUCTASE DOMAIN-CONTAINING PROTEIN"/>
    <property type="match status" value="1"/>
</dbReference>
<dbReference type="EMBL" id="PCGZ01000006">
    <property type="protein sequence ID" value="PKU90462.1"/>
    <property type="molecule type" value="Genomic_DNA"/>
</dbReference>
<evidence type="ECO:0000256" key="2">
    <source>
        <dbReference type="ARBA" id="ARBA00022857"/>
    </source>
</evidence>
<evidence type="ECO:0000256" key="4">
    <source>
        <dbReference type="PIRSR" id="PIRSR000097-1"/>
    </source>
</evidence>
<gene>
    <name evidence="8" type="ORF">CQR46_1105</name>
</gene>
<evidence type="ECO:0000313" key="9">
    <source>
        <dbReference type="Proteomes" id="UP000233730"/>
    </source>
</evidence>
<organism evidence="8 9">
    <name type="scientific">Bifidobacterium pseudolongum subsp. globosum</name>
    <dbReference type="NCBI Taxonomy" id="1690"/>
    <lineage>
        <taxon>Bacteria</taxon>
        <taxon>Bacillati</taxon>
        <taxon>Actinomycetota</taxon>
        <taxon>Actinomycetes</taxon>
        <taxon>Bifidobacteriales</taxon>
        <taxon>Bifidobacteriaceae</taxon>
        <taxon>Bifidobacterium</taxon>
    </lineage>
</organism>
<dbReference type="InterPro" id="IPR018170">
    <property type="entry name" value="Aldo/ket_reductase_CS"/>
</dbReference>
<comment type="caution">
    <text evidence="8">The sequence shown here is derived from an EMBL/GenBank/DDBJ whole genome shotgun (WGS) entry which is preliminary data.</text>
</comment>
<evidence type="ECO:0000313" key="8">
    <source>
        <dbReference type="EMBL" id="PKU90462.1"/>
    </source>
</evidence>
<dbReference type="InterPro" id="IPR036812">
    <property type="entry name" value="NAD(P)_OxRdtase_dom_sf"/>
</dbReference>
<dbReference type="GO" id="GO:0016616">
    <property type="term" value="F:oxidoreductase activity, acting on the CH-OH group of donors, NAD or NADP as acceptor"/>
    <property type="evidence" value="ECO:0007669"/>
    <property type="project" value="UniProtKB-ARBA"/>
</dbReference>
<protein>
    <submittedName>
        <fullName evidence="8">Oxidoreductase</fullName>
    </submittedName>
</protein>
<evidence type="ECO:0000256" key="1">
    <source>
        <dbReference type="ARBA" id="ARBA00007905"/>
    </source>
</evidence>